<dbReference type="EMBL" id="KQ249595">
    <property type="protein sequence ID" value="KNC71063.1"/>
    <property type="molecule type" value="Genomic_DNA"/>
</dbReference>
<sequence length="95" mass="10524">MLSGVFIDEALEIIVAAAFLPDYNPTTEMSDSDASPHSAMAGFLRALELTANHDWTNDVLFVEGMTNGVAQPTLTVAQRQEVRLEGWYILFVKYT</sequence>
<dbReference type="Proteomes" id="UP000054560">
    <property type="component" value="Unassembled WGS sequence"/>
</dbReference>
<protein>
    <recommendedName>
        <fullName evidence="1">Nrap protein domain-containing protein</fullName>
    </recommendedName>
</protein>
<evidence type="ECO:0000313" key="2">
    <source>
        <dbReference type="EMBL" id="KNC71063.1"/>
    </source>
</evidence>
<dbReference type="AlphaFoldDB" id="A0A0L0F4G8"/>
<evidence type="ECO:0000259" key="1">
    <source>
        <dbReference type="Pfam" id="PF17406"/>
    </source>
</evidence>
<keyword evidence="3" id="KW-1185">Reference proteome</keyword>
<feature type="non-terminal residue" evidence="2">
    <location>
        <position position="95"/>
    </location>
</feature>
<reference evidence="2 3" key="1">
    <citation type="submission" date="2011-02" db="EMBL/GenBank/DDBJ databases">
        <title>The Genome Sequence of Sphaeroforma arctica JP610.</title>
        <authorList>
            <consortium name="The Broad Institute Genome Sequencing Platform"/>
            <person name="Russ C."/>
            <person name="Cuomo C."/>
            <person name="Young S.K."/>
            <person name="Zeng Q."/>
            <person name="Gargeya S."/>
            <person name="Alvarado L."/>
            <person name="Berlin A."/>
            <person name="Chapman S.B."/>
            <person name="Chen Z."/>
            <person name="Freedman E."/>
            <person name="Gellesch M."/>
            <person name="Goldberg J."/>
            <person name="Griggs A."/>
            <person name="Gujja S."/>
            <person name="Heilman E."/>
            <person name="Heiman D."/>
            <person name="Howarth C."/>
            <person name="Mehta T."/>
            <person name="Neiman D."/>
            <person name="Pearson M."/>
            <person name="Roberts A."/>
            <person name="Saif S."/>
            <person name="Shea T."/>
            <person name="Shenoy N."/>
            <person name="Sisk P."/>
            <person name="Stolte C."/>
            <person name="Sykes S."/>
            <person name="White J."/>
            <person name="Yandava C."/>
            <person name="Burger G."/>
            <person name="Gray M.W."/>
            <person name="Holland P.W.H."/>
            <person name="King N."/>
            <person name="Lang F.B.F."/>
            <person name="Roger A.J."/>
            <person name="Ruiz-Trillo I."/>
            <person name="Haas B."/>
            <person name="Nusbaum C."/>
            <person name="Birren B."/>
        </authorList>
    </citation>
    <scope>NUCLEOTIDE SEQUENCE [LARGE SCALE GENOMIC DNA]</scope>
    <source>
        <strain evidence="2 3">JP610</strain>
    </source>
</reference>
<name>A0A0L0F4G8_9EUKA</name>
<accession>A0A0L0F4G8</accession>
<feature type="domain" description="Nrap protein" evidence="1">
    <location>
        <begin position="1"/>
        <end position="71"/>
    </location>
</feature>
<gene>
    <name evidence="2" type="ORF">SARC_16402</name>
</gene>
<dbReference type="GeneID" id="25916906"/>
<dbReference type="InterPro" id="IPR035370">
    <property type="entry name" value="Nrap_D5"/>
</dbReference>
<dbReference type="OrthoDB" id="10251401at2759"/>
<evidence type="ECO:0000313" key="3">
    <source>
        <dbReference type="Proteomes" id="UP000054560"/>
    </source>
</evidence>
<organism evidence="2 3">
    <name type="scientific">Sphaeroforma arctica JP610</name>
    <dbReference type="NCBI Taxonomy" id="667725"/>
    <lineage>
        <taxon>Eukaryota</taxon>
        <taxon>Ichthyosporea</taxon>
        <taxon>Ichthyophonida</taxon>
        <taxon>Sphaeroforma</taxon>
    </lineage>
</organism>
<dbReference type="RefSeq" id="XP_014144965.1">
    <property type="nucleotide sequence ID" value="XM_014289490.1"/>
</dbReference>
<dbReference type="Pfam" id="PF17406">
    <property type="entry name" value="Nrap_D5"/>
    <property type="match status" value="1"/>
</dbReference>
<proteinExistence type="predicted"/>